<dbReference type="RefSeq" id="WP_185447996.1">
    <property type="nucleotide sequence ID" value="NZ_CP043661.1"/>
</dbReference>
<reference evidence="1 2" key="2">
    <citation type="journal article" date="2020" name="Microbiol. Resour. Announc.">
        <title>Antarctic desert soil bacteria exhibit high novel natural product potential, evaluated through long-read genome sequencing and comparative genomics.</title>
        <authorList>
            <person name="Benaud N."/>
            <person name="Edwards R.J."/>
            <person name="Amos T.G."/>
            <person name="D'Agostino P.M."/>
            <person name="Gutierrez-Chavez C."/>
            <person name="Montgomery K."/>
            <person name="Nicetic I."/>
            <person name="Ferrari B.C."/>
        </authorList>
    </citation>
    <scope>NUCLEOTIDE SEQUENCE [LARGE SCALE GENOMIC DNA]</scope>
    <source>
        <strain evidence="1 2">SPB151</strain>
    </source>
</reference>
<gene>
    <name evidence="1" type="ORF">F1D05_13250</name>
</gene>
<accession>A0A7G6WXI3</accession>
<reference evidence="2" key="1">
    <citation type="submission" date="2019-09" db="EMBL/GenBank/DDBJ databases">
        <title>Antimicrobial potential of Antarctic Bacteria.</title>
        <authorList>
            <person name="Benaud N."/>
            <person name="Edwards R.J."/>
            <person name="Ferrari B.C."/>
        </authorList>
    </citation>
    <scope>NUCLEOTIDE SEQUENCE [LARGE SCALE GENOMIC DNA]</scope>
    <source>
        <strain evidence="2">SPB151</strain>
    </source>
</reference>
<keyword evidence="2" id="KW-1185">Reference proteome</keyword>
<protein>
    <submittedName>
        <fullName evidence="1">Uncharacterized protein</fullName>
    </submittedName>
</protein>
<evidence type="ECO:0000313" key="1">
    <source>
        <dbReference type="EMBL" id="QNE18698.1"/>
    </source>
</evidence>
<dbReference type="AlphaFoldDB" id="A0A7G6WXI3"/>
<evidence type="ECO:0000313" key="2">
    <source>
        <dbReference type="Proteomes" id="UP000515563"/>
    </source>
</evidence>
<name>A0A7G6WXI3_9ACTN</name>
<dbReference type="KEGG" id="kqi:F1D05_13250"/>
<dbReference type="EMBL" id="CP043661">
    <property type="protein sequence ID" value="QNE18698.1"/>
    <property type="molecule type" value="Genomic_DNA"/>
</dbReference>
<organism evidence="1 2">
    <name type="scientific">Kribbella qitaiheensis</name>
    <dbReference type="NCBI Taxonomy" id="1544730"/>
    <lineage>
        <taxon>Bacteria</taxon>
        <taxon>Bacillati</taxon>
        <taxon>Actinomycetota</taxon>
        <taxon>Actinomycetes</taxon>
        <taxon>Propionibacteriales</taxon>
        <taxon>Kribbellaceae</taxon>
        <taxon>Kribbella</taxon>
    </lineage>
</organism>
<proteinExistence type="predicted"/>
<sequence>MVAELMKPNGVVMLTELRAYSDPYDALREQLEQLRGLIKRVPPLIQADRERRWTEVGQRPGDPETDMVYIYETEAGPEEGYGYAPYDQILYSTAIVTAWESFHVYLAHLLERRCLKYNLKDHPVLGSLVDAERSRWDRQFQFLVDRYDQFGGVKLRKLAVTWEDILHAQELRNALVHNLGYYTANYVKRPDARWPSEADEVPYTIPETLEELVNRQQIPLGESFTDGVITKLLAAAKVIGDQLYEEETAGGRTASG</sequence>
<dbReference type="Proteomes" id="UP000515563">
    <property type="component" value="Chromosome"/>
</dbReference>